<name>A0A6I3MF06_9MICO</name>
<accession>A0A6I3MF06</accession>
<feature type="transmembrane region" description="Helical" evidence="2">
    <location>
        <begin position="373"/>
        <end position="401"/>
    </location>
</feature>
<protein>
    <submittedName>
        <fullName evidence="3">Glycosyltransferase</fullName>
    </submittedName>
</protein>
<dbReference type="InterPro" id="IPR029044">
    <property type="entry name" value="Nucleotide-diphossugar_trans"/>
</dbReference>
<evidence type="ECO:0000256" key="2">
    <source>
        <dbReference type="SAM" id="Phobius"/>
    </source>
</evidence>
<feature type="transmembrane region" description="Helical" evidence="2">
    <location>
        <begin position="421"/>
        <end position="445"/>
    </location>
</feature>
<feature type="compositionally biased region" description="Basic and acidic residues" evidence="1">
    <location>
        <begin position="1004"/>
        <end position="1020"/>
    </location>
</feature>
<organism evidence="3 4">
    <name type="scientific">Agromyces bracchium</name>
    <dbReference type="NCBI Taxonomy" id="88376"/>
    <lineage>
        <taxon>Bacteria</taxon>
        <taxon>Bacillati</taxon>
        <taxon>Actinomycetota</taxon>
        <taxon>Actinomycetes</taxon>
        <taxon>Micrococcales</taxon>
        <taxon>Microbacteriaceae</taxon>
        <taxon>Agromyces</taxon>
    </lineage>
</organism>
<evidence type="ECO:0000313" key="4">
    <source>
        <dbReference type="Proteomes" id="UP000433071"/>
    </source>
</evidence>
<dbReference type="AlphaFoldDB" id="A0A6I3MF06"/>
<feature type="compositionally biased region" description="Low complexity" evidence="1">
    <location>
        <begin position="952"/>
        <end position="975"/>
    </location>
</feature>
<dbReference type="PANTHER" id="PTHR43685">
    <property type="entry name" value="GLYCOSYLTRANSFERASE"/>
    <property type="match status" value="1"/>
</dbReference>
<dbReference type="InterPro" id="IPR050834">
    <property type="entry name" value="Glycosyltransf_2"/>
</dbReference>
<dbReference type="EMBL" id="WMLB01000023">
    <property type="protein sequence ID" value="MTH68883.1"/>
    <property type="molecule type" value="Genomic_DNA"/>
</dbReference>
<feature type="compositionally biased region" description="Basic residues" evidence="1">
    <location>
        <begin position="942"/>
        <end position="951"/>
    </location>
</feature>
<feature type="transmembrane region" description="Helical" evidence="2">
    <location>
        <begin position="505"/>
        <end position="527"/>
    </location>
</feature>
<proteinExistence type="predicted"/>
<keyword evidence="2" id="KW-1133">Transmembrane helix</keyword>
<feature type="transmembrane region" description="Helical" evidence="2">
    <location>
        <begin position="725"/>
        <end position="749"/>
    </location>
</feature>
<dbReference type="SUPFAM" id="SSF53448">
    <property type="entry name" value="Nucleotide-diphospho-sugar transferases"/>
    <property type="match status" value="1"/>
</dbReference>
<dbReference type="Pfam" id="PF13641">
    <property type="entry name" value="Glyco_tranf_2_3"/>
    <property type="match status" value="1"/>
</dbReference>
<feature type="transmembrane region" description="Helical" evidence="2">
    <location>
        <begin position="666"/>
        <end position="689"/>
    </location>
</feature>
<evidence type="ECO:0000256" key="1">
    <source>
        <dbReference type="SAM" id="MobiDB-lite"/>
    </source>
</evidence>
<comment type="caution">
    <text evidence="3">The sequence shown here is derived from an EMBL/GenBank/DDBJ whole genome shotgun (WGS) entry which is preliminary data.</text>
</comment>
<feature type="transmembrane region" description="Helical" evidence="2">
    <location>
        <begin position="695"/>
        <end position="718"/>
    </location>
</feature>
<feature type="transmembrane region" description="Helical" evidence="2">
    <location>
        <begin position="452"/>
        <end position="471"/>
    </location>
</feature>
<keyword evidence="4" id="KW-1185">Reference proteome</keyword>
<feature type="transmembrane region" description="Helical" evidence="2">
    <location>
        <begin position="563"/>
        <end position="583"/>
    </location>
</feature>
<dbReference type="OrthoDB" id="3734530at2"/>
<keyword evidence="2" id="KW-0472">Membrane</keyword>
<keyword evidence="3" id="KW-0808">Transferase</keyword>
<sequence>MPRGQPPRLSPMFPRVTAVLVVQHGGDRLRTTLDALRSQTRPPDDLAVVLMDADDATRRLVEAQRPSHVVSLGASQPFGAAIAAVEQTLPEPGDERSSLWLLTEDAAPEPAALESLVASLENARTAAIAAPKLVDWDDPRRIVRFGRSVTRGGRSMAIVEGELDQGQHDDLSDVLGADPVGMLVRHAVWRDLGGLDPALPVVDDGLDLGTRARLAGHRVVAVPGAVLRFGDAGVAGPGSEPGGRAARHRARIARTAWLHRRLVSAPAVLVPLHWLAILPIAVLRSLRHLLVKTPGSIPGEFAAAVEVMVTPQRVVRSRRAIARVRTAKWSALAPLRIRPDEVRARRQQAAEARRQRARGRADDLQFLQTGGGWVLLATLALSIVLFAPLLASGGISGGGLLPLSNEVSALWRNAAAGWRDIGGGFVGAADPFAGVLAVLGSAAFWNPSAALLGLWLAAIPLSGLGGWFAASRLTERASLRVLGGLAWAVAPPLLDALAAGRPAAVLVHVLLPWLAVLMFAAGTSWAAAAAASLVFAAIVACAPVLAPALVLAWLVALPLSGRAAVRLVGIPLPALALALPLIVQQVGRGAPLSLLADPGLPHGAGEPTVAQVALGQANGTWGRWEDALGGLVAEVVPPPILLAVLLAPLALAALAVVASRRLRGGLLALALAAAGFATAVGATLLHVAFSGERTVPVWTGAGISVMWLGLLAAAILALSTLRRGAAAAATLVAVFGIVAVAPTVVAIALGRTAVGPAPERTLPAFVEAEAGSDPRVGTLRMQPTADGGIRATIERGTGATLDEQSTLASTRRDLTGTTESIATLAGNLASRSGYDATAAVEEFGLSFVLLGDADPADPAATAVHERARAALDGNPQVVATGETDFGPIWRFVDAEPDAPGARIPDPGPVAGWVVAGQLMVVGAALLLSIPTGGGREPDRRPPSVRRRRRRPAVVAAESGETGTDAAAPDDTAAGGVPVESPAVDGPADPREASSEQRATVDAGAPERRGDEGGGRRADEA</sequence>
<keyword evidence="2" id="KW-0812">Transmembrane</keyword>
<feature type="region of interest" description="Disordered" evidence="1">
    <location>
        <begin position="929"/>
        <end position="1020"/>
    </location>
</feature>
<reference evidence="3 4" key="1">
    <citation type="submission" date="2019-11" db="EMBL/GenBank/DDBJ databases">
        <title>Agromyces kandeliae sp. nov., isolated from mangrove soil.</title>
        <authorList>
            <person name="Wang R."/>
        </authorList>
    </citation>
    <scope>NUCLEOTIDE SEQUENCE [LARGE SCALE GENOMIC DNA]</scope>
    <source>
        <strain evidence="3 4">JCM 11433</strain>
    </source>
</reference>
<evidence type="ECO:0000313" key="3">
    <source>
        <dbReference type="EMBL" id="MTH68883.1"/>
    </source>
</evidence>
<dbReference type="Proteomes" id="UP000433071">
    <property type="component" value="Unassembled WGS sequence"/>
</dbReference>
<feature type="transmembrane region" description="Helical" evidence="2">
    <location>
        <begin position="640"/>
        <end position="659"/>
    </location>
</feature>
<gene>
    <name evidence="3" type="ORF">GJ743_10920</name>
</gene>
<feature type="transmembrane region" description="Helical" evidence="2">
    <location>
        <begin position="533"/>
        <end position="556"/>
    </location>
</feature>
<dbReference type="PANTHER" id="PTHR43685:SF3">
    <property type="entry name" value="SLR2126 PROTEIN"/>
    <property type="match status" value="1"/>
</dbReference>
<dbReference type="GO" id="GO:0016740">
    <property type="term" value="F:transferase activity"/>
    <property type="evidence" value="ECO:0007669"/>
    <property type="project" value="UniProtKB-KW"/>
</dbReference>
<dbReference type="Gene3D" id="3.90.550.10">
    <property type="entry name" value="Spore Coat Polysaccharide Biosynthesis Protein SpsA, Chain A"/>
    <property type="match status" value="1"/>
</dbReference>